<dbReference type="EMBL" id="RAHC01000006">
    <property type="protein sequence ID" value="RUP76639.1"/>
    <property type="molecule type" value="Genomic_DNA"/>
</dbReference>
<dbReference type="AlphaFoldDB" id="A0A3S0ZW83"/>
<dbReference type="Proteomes" id="UP000274545">
    <property type="component" value="Unassembled WGS sequence"/>
</dbReference>
<comment type="caution">
    <text evidence="1">The sequence shown here is derived from an EMBL/GenBank/DDBJ whole genome shotgun (WGS) entry which is preliminary data.</text>
</comment>
<proteinExistence type="predicted"/>
<name>A0A3S0ZW83_9MOLU</name>
<gene>
    <name evidence="1" type="ORF">D6D54_05490</name>
</gene>
<protein>
    <submittedName>
        <fullName evidence="1">Uncharacterized protein</fullName>
    </submittedName>
</protein>
<dbReference type="RefSeq" id="WP_127093017.1">
    <property type="nucleotide sequence ID" value="NZ_RAHC01000006.1"/>
</dbReference>
<evidence type="ECO:0000313" key="1">
    <source>
        <dbReference type="EMBL" id="RUP76639.1"/>
    </source>
</evidence>
<reference evidence="1 2" key="1">
    <citation type="journal article" date="2019" name="Genome Biol. Evol.">
        <title>Toxin and genome evolution in a Drosophila defensive symbiosis.</title>
        <authorList>
            <person name="Ballinger M.J."/>
            <person name="Gawryluk R.M."/>
            <person name="Perlman S.J."/>
        </authorList>
    </citation>
    <scope>NUCLEOTIDE SEQUENCE [LARGE SCALE GENOMIC DNA]</scope>
    <source>
        <strain evidence="2">sNeo</strain>
    </source>
</reference>
<evidence type="ECO:0000313" key="2">
    <source>
        <dbReference type="Proteomes" id="UP000274545"/>
    </source>
</evidence>
<sequence length="304" mass="34989">MTTNYKTSFLLPHDYEIPTFNYPQYVLPPVPYNYQVYTKYIWDGKTGQALITKITAPAQCKKGTKANEYINLFSDEFNEGYYETEIDLRQIDPTIQSIEKFKSVYKTIEISNLNNLQVRCFKPEIEQFIKDRNVNLTSGRLETCAFSFGLLSNITLQKSGLEQKDNITFEKKIIYTDEIKVNDIQTFLTGTTNGLPSRNYPNRYITESGTGDINFLLQITKLSDSIINKIKETYIQAYYTNELKLKIRFSKVLFAQLLLRNIDSGFDRYNAGNDKDITIDLNALGVLGMINNSDNPIKIIITPK</sequence>
<accession>A0A3S0ZW83</accession>
<organism evidence="1 2">
    <name type="scientific">Spiroplasma poulsonii</name>
    <dbReference type="NCBI Taxonomy" id="2138"/>
    <lineage>
        <taxon>Bacteria</taxon>
        <taxon>Bacillati</taxon>
        <taxon>Mycoplasmatota</taxon>
        <taxon>Mollicutes</taxon>
        <taxon>Entomoplasmatales</taxon>
        <taxon>Spiroplasmataceae</taxon>
        <taxon>Spiroplasma</taxon>
    </lineage>
</organism>